<name>A0A8X7W4C7_BRACI</name>
<organism evidence="2 3">
    <name type="scientific">Brassica carinata</name>
    <name type="common">Ethiopian mustard</name>
    <name type="synonym">Abyssinian cabbage</name>
    <dbReference type="NCBI Taxonomy" id="52824"/>
    <lineage>
        <taxon>Eukaryota</taxon>
        <taxon>Viridiplantae</taxon>
        <taxon>Streptophyta</taxon>
        <taxon>Embryophyta</taxon>
        <taxon>Tracheophyta</taxon>
        <taxon>Spermatophyta</taxon>
        <taxon>Magnoliopsida</taxon>
        <taxon>eudicotyledons</taxon>
        <taxon>Gunneridae</taxon>
        <taxon>Pentapetalae</taxon>
        <taxon>rosids</taxon>
        <taxon>malvids</taxon>
        <taxon>Brassicales</taxon>
        <taxon>Brassicaceae</taxon>
        <taxon>Brassiceae</taxon>
        <taxon>Brassica</taxon>
    </lineage>
</organism>
<sequence>MKLKETISEQPYWPCLFGKLRLCQYLQSSRCYIEKPLKDREIRIKYACLALLESVLLPTSLKMKISGDHAEAIKDLEAFCCLSLGEKRDEIALSRDTIAVKGFALALQLVMVEAIPALTEVVQDTCSSLESYSEDIDGNGLDNFTKKQNPLRPIDEANIYWSDEEHDSRVDSMLARITRDYPFNNSSFRGGVRKIDVDRMRVFYVEPGYITARVIEKIKPQFDLIENNLKVTSSRVAAIEGNVKQMITSIKEMVSAHCKEHLVNPHGTGKIPTSAPNVVSIPPSQMRPVADANALTIRDILRDINHVDSGYVCVTLVPQLCAQSANSENRSRQNSFQQSLVDEGEPMVEINVADNIEVGQLTRKSKRQKTVRTGLVEDYQCDPHLLSRRRESQRCIFVIQDISEIRRKYAKLVPKLKGKFVLNISGLALYAKEILFIVERPRIYSAKVVDILIRVLRSVIFQQLPKDDPRSAAFLDTKFVFAIMRNFPKFLKSKNEEGYVFPKGLSDIFLSKEAPKLHPTRYYFPFNMLLYLAKFAGQPIRADPVIQCYDFARPKSVAQTSNPADSGLMALLLMENHTLYGLEACKNISKEMLEEEGKRAAILAYEFEEEL</sequence>
<evidence type="ECO:0000313" key="3">
    <source>
        <dbReference type="Proteomes" id="UP000886595"/>
    </source>
</evidence>
<dbReference type="Pfam" id="PF09331">
    <property type="entry name" value="DUF1985"/>
    <property type="match status" value="1"/>
</dbReference>
<dbReference type="InterPro" id="IPR015410">
    <property type="entry name" value="DUF1985"/>
</dbReference>
<reference evidence="2 3" key="1">
    <citation type="submission" date="2020-02" db="EMBL/GenBank/DDBJ databases">
        <authorList>
            <person name="Ma Q."/>
            <person name="Huang Y."/>
            <person name="Song X."/>
            <person name="Pei D."/>
        </authorList>
    </citation>
    <scope>NUCLEOTIDE SEQUENCE [LARGE SCALE GENOMIC DNA]</scope>
    <source>
        <strain evidence="2">Sxm20200214</strain>
        <tissue evidence="2">Leaf</tissue>
    </source>
</reference>
<feature type="domain" description="DUF1985" evidence="1">
    <location>
        <begin position="4"/>
        <end position="79"/>
    </location>
</feature>
<gene>
    <name evidence="2" type="ORF">Bca52824_016619</name>
</gene>
<dbReference type="EMBL" id="JAAMPC010000003">
    <property type="protein sequence ID" value="KAG2323406.1"/>
    <property type="molecule type" value="Genomic_DNA"/>
</dbReference>
<accession>A0A8X7W4C7</accession>
<keyword evidence="3" id="KW-1185">Reference proteome</keyword>
<protein>
    <recommendedName>
        <fullName evidence="1">DUF1985 domain-containing protein</fullName>
    </recommendedName>
</protein>
<dbReference type="OrthoDB" id="1047900at2759"/>
<proteinExistence type="predicted"/>
<comment type="caution">
    <text evidence="2">The sequence shown here is derived from an EMBL/GenBank/DDBJ whole genome shotgun (WGS) entry which is preliminary data.</text>
</comment>
<dbReference type="Proteomes" id="UP000886595">
    <property type="component" value="Unassembled WGS sequence"/>
</dbReference>
<evidence type="ECO:0000313" key="2">
    <source>
        <dbReference type="EMBL" id="KAG2323406.1"/>
    </source>
</evidence>
<evidence type="ECO:0000259" key="1">
    <source>
        <dbReference type="Pfam" id="PF09331"/>
    </source>
</evidence>
<dbReference type="AlphaFoldDB" id="A0A8X7W4C7"/>